<dbReference type="InterPro" id="IPR047817">
    <property type="entry name" value="ABC2_TM_bact-type"/>
</dbReference>
<organism evidence="7 8">
    <name type="scientific">Anaerocolumna xylanovorans DSM 12503</name>
    <dbReference type="NCBI Taxonomy" id="1121345"/>
    <lineage>
        <taxon>Bacteria</taxon>
        <taxon>Bacillati</taxon>
        <taxon>Bacillota</taxon>
        <taxon>Clostridia</taxon>
        <taxon>Lachnospirales</taxon>
        <taxon>Lachnospiraceae</taxon>
        <taxon>Anaerocolumna</taxon>
    </lineage>
</organism>
<gene>
    <name evidence="7" type="ORF">SAMN02745217_04546</name>
</gene>
<accession>A0A1M7YNE5</accession>
<evidence type="ECO:0000256" key="4">
    <source>
        <dbReference type="ARBA" id="ARBA00023136"/>
    </source>
</evidence>
<evidence type="ECO:0000256" key="1">
    <source>
        <dbReference type="ARBA" id="ARBA00004141"/>
    </source>
</evidence>
<dbReference type="GO" id="GO:0043190">
    <property type="term" value="C:ATP-binding cassette (ABC) transporter complex"/>
    <property type="evidence" value="ECO:0007669"/>
    <property type="project" value="InterPro"/>
</dbReference>
<dbReference type="PANTHER" id="PTHR43229">
    <property type="entry name" value="NODULATION PROTEIN J"/>
    <property type="match status" value="1"/>
</dbReference>
<keyword evidence="4 5" id="KW-0472">Membrane</keyword>
<keyword evidence="2 5" id="KW-0812">Transmembrane</keyword>
<evidence type="ECO:0000256" key="5">
    <source>
        <dbReference type="SAM" id="Phobius"/>
    </source>
</evidence>
<name>A0A1M7YNE5_9FIRM</name>
<dbReference type="STRING" id="1121345.SAMN02745217_04546"/>
<dbReference type="AlphaFoldDB" id="A0A1M7YNE5"/>
<evidence type="ECO:0000259" key="6">
    <source>
        <dbReference type="PROSITE" id="PS51012"/>
    </source>
</evidence>
<feature type="transmembrane region" description="Helical" evidence="5">
    <location>
        <begin position="137"/>
        <end position="159"/>
    </location>
</feature>
<reference evidence="7 8" key="1">
    <citation type="submission" date="2016-12" db="EMBL/GenBank/DDBJ databases">
        <authorList>
            <person name="Song W.-J."/>
            <person name="Kurnit D.M."/>
        </authorList>
    </citation>
    <scope>NUCLEOTIDE SEQUENCE [LARGE SCALE GENOMIC DNA]</scope>
    <source>
        <strain evidence="7 8">DSM 12503</strain>
    </source>
</reference>
<feature type="transmembrane region" description="Helical" evidence="5">
    <location>
        <begin position="52"/>
        <end position="71"/>
    </location>
</feature>
<dbReference type="Proteomes" id="UP000184612">
    <property type="component" value="Unassembled WGS sequence"/>
</dbReference>
<protein>
    <submittedName>
        <fullName evidence="7">ABC-2 type transport system permease protein</fullName>
    </submittedName>
</protein>
<dbReference type="InterPro" id="IPR000412">
    <property type="entry name" value="ABC_2_transport"/>
</dbReference>
<evidence type="ECO:0000313" key="8">
    <source>
        <dbReference type="Proteomes" id="UP000184612"/>
    </source>
</evidence>
<feature type="transmembrane region" description="Helical" evidence="5">
    <location>
        <begin position="83"/>
        <end position="101"/>
    </location>
</feature>
<sequence length="260" mass="29131">MKGLKVIYYTALLQMKCSFARPMFRFCLIANPIVNTVLLYEMFKSSDRGDFVSYVVLGAGLMALWSCICFSSAGDINRERYSGTLSLIYVAPAGFSAIITGKVIGNTILSMVTFILSFLTAKILFRIDIKVSHPYCLLLAIFCAVVSFSMISIIVAYLLTLSRKTQLYMNCIEIPVILVCGFVFPAEILPLWVRPISYILSPTWAVKLIRLSVSEVWNIKEFYTVLCILIAVTAVYLVIGYFLLKLIESQVRVLATLEVS</sequence>
<dbReference type="OrthoDB" id="9776218at2"/>
<evidence type="ECO:0000256" key="3">
    <source>
        <dbReference type="ARBA" id="ARBA00022989"/>
    </source>
</evidence>
<dbReference type="RefSeq" id="WP_084558835.1">
    <property type="nucleotide sequence ID" value="NZ_FRFD01000017.1"/>
</dbReference>
<dbReference type="EMBL" id="FRFD01000017">
    <property type="protein sequence ID" value="SHO54107.1"/>
    <property type="molecule type" value="Genomic_DNA"/>
</dbReference>
<keyword evidence="8" id="KW-1185">Reference proteome</keyword>
<dbReference type="InterPro" id="IPR013525">
    <property type="entry name" value="ABC2_TM"/>
</dbReference>
<dbReference type="PROSITE" id="PS51012">
    <property type="entry name" value="ABC_TM2"/>
    <property type="match status" value="1"/>
</dbReference>
<comment type="subcellular location">
    <subcellularLocation>
        <location evidence="1">Membrane</location>
        <topology evidence="1">Multi-pass membrane protein</topology>
    </subcellularLocation>
</comment>
<keyword evidence="3 5" id="KW-1133">Transmembrane helix</keyword>
<dbReference type="InterPro" id="IPR051784">
    <property type="entry name" value="Nod_factor_ABC_transporter"/>
</dbReference>
<feature type="transmembrane region" description="Helical" evidence="5">
    <location>
        <begin position="165"/>
        <end position="184"/>
    </location>
</feature>
<dbReference type="PIRSF" id="PIRSF006648">
    <property type="entry name" value="DrrB"/>
    <property type="match status" value="1"/>
</dbReference>
<feature type="transmembrane region" description="Helical" evidence="5">
    <location>
        <begin position="222"/>
        <end position="244"/>
    </location>
</feature>
<feature type="domain" description="ABC transmembrane type-2" evidence="6">
    <location>
        <begin position="13"/>
        <end position="247"/>
    </location>
</feature>
<dbReference type="GO" id="GO:0140359">
    <property type="term" value="F:ABC-type transporter activity"/>
    <property type="evidence" value="ECO:0007669"/>
    <property type="project" value="InterPro"/>
</dbReference>
<feature type="transmembrane region" description="Helical" evidence="5">
    <location>
        <begin position="23"/>
        <end position="40"/>
    </location>
</feature>
<dbReference type="Pfam" id="PF12698">
    <property type="entry name" value="ABC2_membrane_3"/>
    <property type="match status" value="1"/>
</dbReference>
<proteinExistence type="predicted"/>
<evidence type="ECO:0000313" key="7">
    <source>
        <dbReference type="EMBL" id="SHO54107.1"/>
    </source>
</evidence>
<evidence type="ECO:0000256" key="2">
    <source>
        <dbReference type="ARBA" id="ARBA00022692"/>
    </source>
</evidence>
<dbReference type="PANTHER" id="PTHR43229:SF6">
    <property type="entry name" value="ABC-TYPE MULTIDRUG TRANSPORT SYSTEM, PERMEASE COMPONENT"/>
    <property type="match status" value="1"/>
</dbReference>